<evidence type="ECO:0000256" key="3">
    <source>
        <dbReference type="ARBA" id="ARBA00022692"/>
    </source>
</evidence>
<comment type="caution">
    <text evidence="8">The sequence shown here is derived from an EMBL/GenBank/DDBJ whole genome shotgun (WGS) entry which is preliminary data.</text>
</comment>
<sequence length="227" mass="25854">MKRRIRVLWALPILLTVFISGILFLSDFFRIKKVIVISNYTEIRGLSQLFSENYLSLNEEVTAQKLLTVNPLIKNIKISKTFPQTLTLNVFWRKPQAKILLDDKIILIDEEGKASVGYPDGLTEIAGTKITLPASGGTDWRILKSVNYITVLSKSSIRVNNIYIFDEESIFILELADGEEVKIPFQTDPDQVSASLQVIISRFRIEGKFISSIDFRFDKPLVVLKNE</sequence>
<keyword evidence="4 6" id="KW-1133">Transmembrane helix</keyword>
<dbReference type="AlphaFoldDB" id="A0A0G1C7F6"/>
<keyword evidence="1" id="KW-1003">Cell membrane</keyword>
<feature type="domain" description="POTRA" evidence="7">
    <location>
        <begin position="50"/>
        <end position="90"/>
    </location>
</feature>
<keyword evidence="6" id="KW-0472">Membrane</keyword>
<evidence type="ECO:0000256" key="1">
    <source>
        <dbReference type="ARBA" id="ARBA00022475"/>
    </source>
</evidence>
<evidence type="ECO:0000259" key="7">
    <source>
        <dbReference type="Pfam" id="PF08478"/>
    </source>
</evidence>
<organism evidence="8 9">
    <name type="scientific">Candidatus Gottesmanbacteria bacterium GW2011_GWA2_42_18</name>
    <dbReference type="NCBI Taxonomy" id="1618442"/>
    <lineage>
        <taxon>Bacteria</taxon>
        <taxon>Candidatus Gottesmaniibacteriota</taxon>
    </lineage>
</organism>
<proteinExistence type="predicted"/>
<evidence type="ECO:0000256" key="6">
    <source>
        <dbReference type="SAM" id="Phobius"/>
    </source>
</evidence>
<evidence type="ECO:0000256" key="5">
    <source>
        <dbReference type="ARBA" id="ARBA00023306"/>
    </source>
</evidence>
<keyword evidence="5" id="KW-0131">Cell cycle</keyword>
<accession>A0A0G1C7F6</accession>
<protein>
    <recommendedName>
        <fullName evidence="7">POTRA domain-containing protein</fullName>
    </recommendedName>
</protein>
<evidence type="ECO:0000256" key="2">
    <source>
        <dbReference type="ARBA" id="ARBA00022618"/>
    </source>
</evidence>
<name>A0A0G1C7F6_9BACT</name>
<keyword evidence="3 6" id="KW-0812">Transmembrane</keyword>
<evidence type="ECO:0000313" key="8">
    <source>
        <dbReference type="EMBL" id="KKS45578.1"/>
    </source>
</evidence>
<dbReference type="EMBL" id="LCDD01000034">
    <property type="protein sequence ID" value="KKS45578.1"/>
    <property type="molecule type" value="Genomic_DNA"/>
</dbReference>
<evidence type="ECO:0000256" key="4">
    <source>
        <dbReference type="ARBA" id="ARBA00022989"/>
    </source>
</evidence>
<dbReference type="Proteomes" id="UP000034320">
    <property type="component" value="Unassembled WGS sequence"/>
</dbReference>
<evidence type="ECO:0000313" key="9">
    <source>
        <dbReference type="Proteomes" id="UP000034320"/>
    </source>
</evidence>
<reference evidence="8 9" key="1">
    <citation type="journal article" date="2015" name="Nature">
        <title>rRNA introns, odd ribosomes, and small enigmatic genomes across a large radiation of phyla.</title>
        <authorList>
            <person name="Brown C.T."/>
            <person name="Hug L.A."/>
            <person name="Thomas B.C."/>
            <person name="Sharon I."/>
            <person name="Castelle C.J."/>
            <person name="Singh A."/>
            <person name="Wilkins M.J."/>
            <person name="Williams K.H."/>
            <person name="Banfield J.F."/>
        </authorList>
    </citation>
    <scope>NUCLEOTIDE SEQUENCE [LARGE SCALE GENOMIC DNA]</scope>
</reference>
<keyword evidence="2" id="KW-0132">Cell division</keyword>
<feature type="transmembrane region" description="Helical" evidence="6">
    <location>
        <begin position="7"/>
        <end position="29"/>
    </location>
</feature>
<gene>
    <name evidence="8" type="ORF">UV09_C0034G0017</name>
</gene>
<dbReference type="Pfam" id="PF08478">
    <property type="entry name" value="POTRA_1"/>
    <property type="match status" value="1"/>
</dbReference>
<dbReference type="InterPro" id="IPR013685">
    <property type="entry name" value="POTRA_FtsQ_type"/>
</dbReference>